<feature type="region of interest" description="Disordered" evidence="17">
    <location>
        <begin position="2188"/>
        <end position="2228"/>
    </location>
</feature>
<reference evidence="20" key="1">
    <citation type="journal article" date="2019" name="PeerJ">
        <title>Genes of the pig, Sus scrofa, reconstructed with EvidentialGene.</title>
        <authorList>
            <person name="Gilbert D.G."/>
        </authorList>
    </citation>
    <scope>NUCLEOTIDE SEQUENCE</scope>
</reference>
<feature type="compositionally biased region" description="Polar residues" evidence="17">
    <location>
        <begin position="2611"/>
        <end position="2625"/>
    </location>
</feature>
<dbReference type="InterPro" id="IPR036961">
    <property type="entry name" value="Kinesin_motor_dom_sf"/>
</dbReference>
<feature type="compositionally biased region" description="Low complexity" evidence="17">
    <location>
        <begin position="3513"/>
        <end position="3532"/>
    </location>
</feature>
<comment type="subcellular location">
    <subcellularLocation>
        <location evidence="1">Cytoplasm</location>
        <location evidence="1">Cytoskeleton</location>
        <location evidence="1">Microtubule organizing center</location>
        <location evidence="1">Centrosome</location>
        <location evidence="1">Centriole</location>
    </subcellularLocation>
    <subcellularLocation>
        <location evidence="2">Nucleus</location>
    </subcellularLocation>
</comment>
<dbReference type="Pfam" id="PF00498">
    <property type="entry name" value="FHA"/>
    <property type="match status" value="1"/>
</dbReference>
<keyword evidence="9" id="KW-0206">Cytoskeleton</keyword>
<evidence type="ECO:0000256" key="5">
    <source>
        <dbReference type="ARBA" id="ARBA00022741"/>
    </source>
</evidence>
<feature type="domain" description="Kinesin motor" evidence="18">
    <location>
        <begin position="3"/>
        <end position="384"/>
    </location>
</feature>
<feature type="compositionally biased region" description="Polar residues" evidence="17">
    <location>
        <begin position="2323"/>
        <end position="2335"/>
    </location>
</feature>
<dbReference type="GO" id="GO:0007018">
    <property type="term" value="P:microtubule-based movement"/>
    <property type="evidence" value="ECO:0007669"/>
    <property type="project" value="InterPro"/>
</dbReference>
<evidence type="ECO:0000256" key="4">
    <source>
        <dbReference type="ARBA" id="ARBA00022553"/>
    </source>
</evidence>
<evidence type="ECO:0000313" key="20">
    <source>
        <dbReference type="EMBL" id="HDA66685.1"/>
    </source>
</evidence>
<sequence length="4216" mass="453518">MANVRVAVRVRPLSKRETKEGGRIIVEVDGRVAKIRNLKVDGRPDGFGDSREKVVAFGFDYCYWSVNPEDPQYASQDVVFQDLGTEVLSGAAKGYNICLFAYGQTGSGKTYTMLGTPASVGLTPRICEGLFIREDDCTPLPSSCRIKVSFLEIYNERVRDLLKQSDQKKSYTLRVREHPEMGPYVQGLSQHVVTNYKQVIQLLEEGIANRITAATHVHEASSRSHAIFTIYYTQAILENNLPSEIASKINLVDLAGSERADPSYCKDRLTEGANINKSLVTLGIVISTLAQNSQVFSSCQSFSSSASDGGNSGVPSSPSGTSSDGGRSRRQSYIPYRDSVLTWLLKDSLGGNSRTIMVATVSPAHTSYSETMSTLRYASNAKNIINKPRVNEDANVKLIRELRDEIGRLKAMLLSFELRNFHSLNEGKEENLKELVLQNELKIDQLTKDWTRKWDEWKALVEHYRVDINRRRAGLVIDSSLPHLMALEDDVLSTGVVLYHLKEGTTKIGRIDSDQEQDIVLQGQWIERDHCTITSACGVVILRPARGARCSVNGREVTASCRLTQGAVIILGKAQKFRFNHPAEAAILRQQRQVGEAVGGSGSLEWLDLDGDVTASRLGLCPLLWKESVFLNQDSSTTLPPLPDPTDQLSEKIPSEEYVPQAASYPPRMVHFSKHALCSSGEEQLCTAKKGLVKKRASAPGTCLTTSSGSASDQQIEGVALTESLKLEEPQWKEQDLPEPENSESDDSQISADSLAEKGYQSPQDSPGDSYLTLGRSHLRARAQASVKGFTTSSGSGLLTQTHRSFSLDSLIGAEEELGDDQQEEPFLSAGAADEMPAETFWHLQTFSLPTGDKEAACRLGSVSHRTGARLDTVLPVSGSFYLEPQPRCEQPELVVEASSSEQAVQLSRGSPLVSMDSWFSCDSKINPSSPPDSLCPSPNGQDFQPCGWERPGYWRNMEALKSSGTETALPHSPGAEPPSSVRGVYPVPASNSSRLSLWGSSRLLQPGVEGTFQARSVSDPAQQGFSEASSSSGSSLLAASATSFTYVGSTRERDWAALQQKYLLELSFPVLEATGEPRPVCPSLQEDSGSLTQVSGRGGDAVLPVGPGVSGSLDVNSSPVHLSKIRRLRAEKEQDSLSVEVEGTSDFFTTSEKEVSYSGAYSADVESSTSGATNARVSAAESRIEHSMMEAPEVKQNSLEVSSQSSEKPGPITSSDECFVLKNPCHHIVTIATKDPHWPQAEQLGQNSHPPSQDEKTDSQESSKEAGERRSRLSFTFPSGPELYLHSAPWNPLPSSLQPPPLETFYVTKSRDALTETALEIPAFREVRIPSPPAREAWGFSHEHQVLQNVYMKKKSPVLLPNSKITSSQQVTEERPIDLTTKQVCREKGERPGNVEEESHNSVYFFVTQNRHFLPSTEIKIGEFENEAGILNKHRLPTLKPGEKAYCSVSSSSCGSREPLLCESEADKEEEQGQNAVFRQSQAFDTKRQCPSGFRSDFIHRTFSLGLDKDMQGEDALPLKSRLVHHRVSSPETSAQDERPAHKGEGKNEPKLLRKALHPRDSSRGFKLPQAKSAFERLHSVTCSQERSLGERMVPAKPQETWLNPKEEPPGKKRNKRVNNADEMARLIRSVMQLENSILEMESRQSKQLCASYTLGVSGECVSQDQKHQEMANDVLRPGSSGNHQSFKDQPSALRGTADVTFGDGEAGEVEVHSRAGKDPQVCDARSVRGHTYPAVLDSPTGDTLDHSGICTVFREPTGTGADPRRTKAPAGAVSSQPRPQRTSEAGRQSCGLGSLEALEVVKGFQESQPAKGVYSSKQDELKIQGRIEEMVVSRGSLHEGNRVVSLTHKLPGPCQHWEDTFFSQESSLLLSQPDSCTAPRQDLSNTLPLNSARLPRSYPHAPDAIGIPSVVYVLDPTMLKMPTSPLVTGVRCQDQSGDPGCHGPRGDIGGVPSVAHPAWAGSVISMAAGSHGQSSAPESITLGAEGRRSESTSPQDHRGDFRSTSMGLSSRAGSPSEAETAVQRGPERASSLNRASGPLERRAGCPLEEGSTRGLVMSQKAEEEAKDPGPTCGFFSAPASLRQVPQPEPSARPPSRLVVLGEMGQAEAQRKQPHDVVTRGTVLCYSETLLEPEGSSGAPGRPQHPQMSQSMSDRARHEGEAQGLHVAPLSAEPGHLSIDERTSVLQATPPSTDSFCPLLNADTHPGPQCPSRPSSRADPALGKSHRNGKLEHFLGAGEQSVCHSTSFEMIEQKEATRRSSADPLGSNSLPPSAAVEEARRVKTEGVEAALASQAPCDDAGGIPRGGGQSTAHQEAAEDVSSGGQESSPVQQEPGTLDNMREGGPGNFLMSAQGRKPTSLESHQDVQNPGSLSGPNQGQVQCLEPPTGLEGRVSPKQGIVLPGALRGVEPEAPLQQRVKQEGSVSSGPAEDCRAGGEGPRPIPLLAPSPGAVREDTPHRCLQQSPDSVVFLGSTGGGRTLGPSGGLGGSKSHPPQHLCSPQPIASQGHASPSSDSLCYRGGDLGSWASKAAPHMCHSPCMGASRGWGVDKRGERHCRDPDMLLGHDLEPKDINVELGPADSSPLEPPAAAADLPLAQGCSSPSAPDVRTGSLSCSVADGSSRSVGNPEKKLEERKASTELEAAAFRTGRSSEPPRGFQDSCAGGQSAQGSQPKPQQPSTAGGQHSEPLVGPQHGCLGNTISCLPEKTQLSTEFRDHRGLDPKAKYVAKFKYIPSPQADSPWEEEEQQRDWASGGGEDPAWNRSPPPPEEDSSDIRHIGGTGREQMAEARPPVSKTLSSGCRGSATVPLEQCGAPQPVARVPAQASSGGDQPAPHHRCALPVLAVFSGPEHLRPQFSVISSSQSLQKLNLSVEPPSLTDEDVQEPSRLWTPLPGGSSSGMSSVARPSVKTEGCDQGASGDLDKSTADPRHLPPAPPPHPGMAHPPCVPTPNFTASQLSGSLEQAWPGEPERLGAQARPGELCSGAGTEDLLFGSSDIHPRVLPWHPAGPERVGWKQCVFGGMVDVSRGCKSQCCNTDGVEGQDSAFHSCPSTCASACGLASTHSTENTQGSHQAWKVWGSSFALGNPYALASSGGTAPTKGPNKRVQFLGSPGEAGCLRKELPLTEGSAVGPVDEVMMLCPSEAHGPVGPPGMSTLEQGTQTLGSGPHGNHPAICCAQSDAASWASMHSLSLRLSQLLHSTSELLGSLSQPSVAEREWNTKRETPDEAPQALMMDSCTQTTMDEGIQTDLASPPLHLQAPEANPQKVDVVLEGLGPDISITSQEKGHVLGTLEKREAEETVRKTVGLQDLQEESTQCRSRSPLEPSSHLSFWKGCFGQNLPSLSPQASPDASPPPSSQPEEPSSLAGSSPGTALPSKPCTHTLESLGEPRVLKKQGLSSALLVDRASSPILTLSAHTQGLGLPSGALCLSTPLAHSLEGHQKLISSPSLPLYAPRPPMGNSQATDESADTQRVGALCGEGKSSSEGGDRRPSQEVSSQGSPRPSAKLQVRFVEQPPREQQQQQQPGTTTGGPSRLRPPPTRSQTHRLALGFGPEDTASLECGPLSSRGPSQRWSRTENGCVSSASPAEPRPALHDSFSWEGLQRHSPCPFSEVTHTPGLQGYILGPTEACQPEGPLHPSSRMCMDQNLRDLPMHNKFSDWCGVQDGSPREPGVMDLPGTGRDCGSGEQGQRPAQPPDDQSQAEWSKREQIPLQVGARSLSLSVELTEAKLHHGFGETDALLQVLQSGTGEALTAEEEPRTRSKQAMENLPRERAGPPQSFRRTRSLSPQKQPISTSHQDLLTRDLDLPSRRREYLQRLRRDVVETTRNPRSASRSAHPPSDIELMLQEYQRAREEARVEIARARDRLRERTEQEKLRIRQQIVSQLLQEEEKLHTLATSSSRCTSSDGSLSSGVTSGYNSSPALPGQLQSPDIVADTNSPDSRDAWLGDVRGRSAGRNSQPNLAGAAWRSLVYSRRASLGSWCCSPSSLSSLGTSFSSSYKDLAKHIVDISMADVMAACSDNLNNLFSRQAAAGWNHQGEEQEVQLYYKVFSSTRHGFLGAGVVSQPLSHVWAAVSDPTLWPLYHKPIQTARLHQRVTNNINLVYLVCNTTLCALKQPRDFCCVCVEAKEGQLSVMAAQSVYDASMPRPSKEVVRGEILPSAWILQPLTVEGKEITRVIYLAQVELGAPGFPPQVLSAFIKQQPLVIARLASFLGS</sequence>
<dbReference type="PANTHER" id="PTHR47117:SF1">
    <property type="entry name" value="STAR-RELATED LIPID TRANSFER PROTEIN 9"/>
    <property type="match status" value="1"/>
</dbReference>
<dbReference type="FunFam" id="3.30.530.20:FF:000022">
    <property type="entry name" value="StAR-related lipid transfer (START) domain-containing 9"/>
    <property type="match status" value="1"/>
</dbReference>
<feature type="compositionally biased region" description="Polar residues" evidence="17">
    <location>
        <begin position="2004"/>
        <end position="2015"/>
    </location>
</feature>
<feature type="region of interest" description="Disordered" evidence="17">
    <location>
        <begin position="1970"/>
        <end position="2079"/>
    </location>
</feature>
<dbReference type="Gene3D" id="2.60.200.20">
    <property type="match status" value="1"/>
</dbReference>
<feature type="region of interest" description="Disordered" evidence="17">
    <location>
        <begin position="2255"/>
        <end position="2396"/>
    </location>
</feature>
<feature type="region of interest" description="Disordered" evidence="17">
    <location>
        <begin position="1527"/>
        <end position="1569"/>
    </location>
</feature>
<feature type="region of interest" description="Disordered" evidence="17">
    <location>
        <begin position="3662"/>
        <end position="3706"/>
    </location>
</feature>
<feature type="region of interest" description="Disordered" evidence="17">
    <location>
        <begin position="3290"/>
        <end position="3323"/>
    </location>
</feature>
<evidence type="ECO:0000256" key="13">
    <source>
        <dbReference type="ARBA" id="ARBA00070248"/>
    </source>
</evidence>
<feature type="region of interest" description="Disordered" evidence="17">
    <location>
        <begin position="1756"/>
        <end position="1791"/>
    </location>
</feature>
<dbReference type="InterPro" id="IPR001752">
    <property type="entry name" value="Kinesin_motor_dom"/>
</dbReference>
<feature type="region of interest" description="Disordered" evidence="17">
    <location>
        <begin position="3342"/>
        <end position="3387"/>
    </location>
</feature>
<feature type="region of interest" description="Disordered" evidence="17">
    <location>
        <begin position="2572"/>
        <end position="2698"/>
    </location>
</feature>
<evidence type="ECO:0000256" key="7">
    <source>
        <dbReference type="ARBA" id="ARBA00023054"/>
    </source>
</evidence>
<feature type="region of interest" description="Disordered" evidence="17">
    <location>
        <begin position="3895"/>
        <end position="3961"/>
    </location>
</feature>
<feature type="compositionally biased region" description="Gly residues" evidence="17">
    <location>
        <begin position="2474"/>
        <end position="2489"/>
    </location>
</feature>
<feature type="region of interest" description="Disordered" evidence="17">
    <location>
        <begin position="2473"/>
        <end position="2516"/>
    </location>
</feature>
<evidence type="ECO:0000256" key="12">
    <source>
        <dbReference type="ARBA" id="ARBA00057304"/>
    </source>
</evidence>
<dbReference type="GO" id="GO:0005814">
    <property type="term" value="C:centriole"/>
    <property type="evidence" value="ECO:0007669"/>
    <property type="project" value="UniProtKB-SubCell"/>
</dbReference>
<feature type="compositionally biased region" description="Basic and acidic residues" evidence="17">
    <location>
        <begin position="725"/>
        <end position="736"/>
    </location>
</feature>
<evidence type="ECO:0000256" key="11">
    <source>
        <dbReference type="ARBA" id="ARBA00038673"/>
    </source>
</evidence>
<comment type="function">
    <text evidence="12">Microtubule-dependent motor protein required for spindle pole assembly during mitosis. Required to stabilize the pericentriolar material (PCM).</text>
</comment>
<dbReference type="PANTHER" id="PTHR47117">
    <property type="entry name" value="STAR-RELATED LIPID TRANSFER PROTEIN 9"/>
    <property type="match status" value="1"/>
</dbReference>
<feature type="compositionally biased region" description="Basic and acidic residues" evidence="17">
    <location>
        <begin position="2628"/>
        <end position="2639"/>
    </location>
</feature>
<dbReference type="SUPFAM" id="SSF52540">
    <property type="entry name" value="P-loop containing nucleoside triphosphate hydrolases"/>
    <property type="match status" value="1"/>
</dbReference>
<keyword evidence="10" id="KW-0539">Nucleus</keyword>
<feature type="domain" description="START" evidence="19">
    <location>
        <begin position="4081"/>
        <end position="4216"/>
    </location>
</feature>
<evidence type="ECO:0000256" key="16">
    <source>
        <dbReference type="SAM" id="Coils"/>
    </source>
</evidence>
<feature type="compositionally biased region" description="Acidic residues" evidence="17">
    <location>
        <begin position="737"/>
        <end position="747"/>
    </location>
</feature>
<keyword evidence="3" id="KW-0963">Cytoplasm</keyword>
<dbReference type="SMART" id="SM00240">
    <property type="entry name" value="FHA"/>
    <property type="match status" value="1"/>
</dbReference>
<feature type="compositionally biased region" description="Basic and acidic residues" evidence="17">
    <location>
        <begin position="2278"/>
        <end position="2287"/>
    </location>
</feature>
<feature type="compositionally biased region" description="Polar residues" evidence="17">
    <location>
        <begin position="1681"/>
        <end position="1690"/>
    </location>
</feature>
<feature type="region of interest" description="Disordered" evidence="17">
    <location>
        <begin position="2732"/>
        <end position="2803"/>
    </location>
</feature>
<dbReference type="Pfam" id="PF01852">
    <property type="entry name" value="START"/>
    <property type="match status" value="1"/>
</dbReference>
<keyword evidence="8 15" id="KW-0505">Motor protein</keyword>
<dbReference type="GO" id="GO:0005737">
    <property type="term" value="C:cytoplasm"/>
    <property type="evidence" value="ECO:0007669"/>
    <property type="project" value="UniProtKB-ARBA"/>
</dbReference>
<dbReference type="FunFam" id="3.40.850.10:FF:000021">
    <property type="entry name" value="kinesin-like protein KIF16B isoform X1"/>
    <property type="match status" value="1"/>
</dbReference>
<feature type="compositionally biased region" description="Basic and acidic residues" evidence="17">
    <location>
        <begin position="2920"/>
        <end position="2930"/>
    </location>
</feature>
<feature type="binding site" evidence="15">
    <location>
        <begin position="103"/>
        <end position="110"/>
    </location>
    <ligand>
        <name>ATP</name>
        <dbReference type="ChEBI" id="CHEBI:30616"/>
    </ligand>
</feature>
<dbReference type="InterPro" id="IPR023393">
    <property type="entry name" value="START-like_dom_sf"/>
</dbReference>
<evidence type="ECO:0000256" key="10">
    <source>
        <dbReference type="ARBA" id="ARBA00023242"/>
    </source>
</evidence>
<feature type="region of interest" description="Disordered" evidence="17">
    <location>
        <begin position="1585"/>
        <end position="1620"/>
    </location>
</feature>
<dbReference type="CDD" id="cd22731">
    <property type="entry name" value="FHA_KIF16A_STARD9"/>
    <property type="match status" value="1"/>
</dbReference>
<dbReference type="SUPFAM" id="SSF49879">
    <property type="entry name" value="SMAD/FHA domain"/>
    <property type="match status" value="1"/>
</dbReference>
<organism evidence="20">
    <name type="scientific">Sus scrofa</name>
    <name type="common">Pig</name>
    <dbReference type="NCBI Taxonomy" id="9823"/>
    <lineage>
        <taxon>Eukaryota</taxon>
        <taxon>Metazoa</taxon>
        <taxon>Chordata</taxon>
        <taxon>Craniata</taxon>
        <taxon>Vertebrata</taxon>
        <taxon>Euteleostomi</taxon>
        <taxon>Mammalia</taxon>
        <taxon>Eutheria</taxon>
        <taxon>Laurasiatheria</taxon>
        <taxon>Artiodactyla</taxon>
        <taxon>Suina</taxon>
        <taxon>Suidae</taxon>
        <taxon>Sus</taxon>
    </lineage>
</organism>
<evidence type="ECO:0000256" key="6">
    <source>
        <dbReference type="ARBA" id="ARBA00022840"/>
    </source>
</evidence>
<feature type="region of interest" description="Disordered" evidence="17">
    <location>
        <begin position="3448"/>
        <end position="3593"/>
    </location>
</feature>
<dbReference type="PROSITE" id="PS50067">
    <property type="entry name" value="KINESIN_MOTOR_2"/>
    <property type="match status" value="1"/>
</dbReference>
<feature type="region of interest" description="Disordered" evidence="17">
    <location>
        <begin position="3749"/>
        <end position="3805"/>
    </location>
</feature>
<feature type="compositionally biased region" description="Basic and acidic residues" evidence="17">
    <location>
        <begin position="3290"/>
        <end position="3302"/>
    </location>
</feature>
<evidence type="ECO:0000256" key="9">
    <source>
        <dbReference type="ARBA" id="ARBA00023212"/>
    </source>
</evidence>
<dbReference type="SUPFAM" id="SSF55961">
    <property type="entry name" value="Bet v1-like"/>
    <property type="match status" value="1"/>
</dbReference>
<comment type="subunit">
    <text evidence="11">Interacts with ATAD3A.</text>
</comment>
<dbReference type="GO" id="GO:0005524">
    <property type="term" value="F:ATP binding"/>
    <property type="evidence" value="ECO:0007669"/>
    <property type="project" value="UniProtKB-UniRule"/>
</dbReference>
<evidence type="ECO:0000256" key="2">
    <source>
        <dbReference type="ARBA" id="ARBA00004123"/>
    </source>
</evidence>
<dbReference type="CDD" id="cd01365">
    <property type="entry name" value="KISc_KIF1A_KIF1B"/>
    <property type="match status" value="1"/>
</dbReference>
<feature type="compositionally biased region" description="Low complexity" evidence="17">
    <location>
        <begin position="306"/>
        <end position="325"/>
    </location>
</feature>
<feature type="region of interest" description="Disordered" evidence="17">
    <location>
        <begin position="306"/>
        <end position="329"/>
    </location>
</feature>
<dbReference type="SMART" id="SM00129">
    <property type="entry name" value="KISc"/>
    <property type="match status" value="1"/>
</dbReference>
<proteinExistence type="inferred from homology"/>
<comment type="similarity">
    <text evidence="15">Belongs to the TRAFAC class myosin-kinesin ATPase superfamily. Kinesin family.</text>
</comment>
<dbReference type="Pfam" id="PF00225">
    <property type="entry name" value="Kinesin"/>
    <property type="match status" value="1"/>
</dbReference>
<feature type="compositionally biased region" description="Polar residues" evidence="17">
    <location>
        <begin position="3785"/>
        <end position="3799"/>
    </location>
</feature>
<dbReference type="GO" id="GO:0003777">
    <property type="term" value="F:microtubule motor activity"/>
    <property type="evidence" value="ECO:0007669"/>
    <property type="project" value="InterPro"/>
</dbReference>
<feature type="region of interest" description="Disordered" evidence="17">
    <location>
        <begin position="723"/>
        <end position="751"/>
    </location>
</feature>
<dbReference type="FunFam" id="2.60.200.20:FF:000005">
    <property type="entry name" value="Kinesin family member 16B"/>
    <property type="match status" value="1"/>
</dbReference>
<keyword evidence="7 16" id="KW-0175">Coiled coil</keyword>
<evidence type="ECO:0000259" key="19">
    <source>
        <dbReference type="PROSITE" id="PS50848"/>
    </source>
</evidence>
<keyword evidence="6 15" id="KW-0067">ATP-binding</keyword>
<feature type="compositionally biased region" description="Low complexity" evidence="17">
    <location>
        <begin position="2579"/>
        <end position="2597"/>
    </location>
</feature>
<feature type="region of interest" description="Disordered" evidence="17">
    <location>
        <begin position="3818"/>
        <end position="3842"/>
    </location>
</feature>
<dbReference type="EMBL" id="DQIR01111209">
    <property type="protein sequence ID" value="HDA66685.1"/>
    <property type="molecule type" value="Transcribed_RNA"/>
</dbReference>
<feature type="compositionally biased region" description="Polar residues" evidence="17">
    <location>
        <begin position="3567"/>
        <end position="3585"/>
    </location>
</feature>
<dbReference type="PROSITE" id="PS00411">
    <property type="entry name" value="KINESIN_MOTOR_1"/>
    <property type="match status" value="1"/>
</dbReference>
<feature type="compositionally biased region" description="Polar residues" evidence="17">
    <location>
        <begin position="1196"/>
        <end position="1216"/>
    </location>
</feature>
<dbReference type="Gene3D" id="3.40.850.10">
    <property type="entry name" value="Kinesin motor domain"/>
    <property type="match status" value="1"/>
</dbReference>
<feature type="compositionally biased region" description="Basic and acidic residues" evidence="17">
    <location>
        <begin position="1253"/>
        <end position="1272"/>
    </location>
</feature>
<feature type="compositionally biased region" description="Basic and acidic residues" evidence="17">
    <location>
        <begin position="1987"/>
        <end position="2003"/>
    </location>
</feature>
<feature type="region of interest" description="Disordered" evidence="17">
    <location>
        <begin position="1680"/>
        <end position="1702"/>
    </location>
</feature>
<dbReference type="GO" id="GO:0008289">
    <property type="term" value="F:lipid binding"/>
    <property type="evidence" value="ECO:0007669"/>
    <property type="project" value="InterPro"/>
</dbReference>
<feature type="compositionally biased region" description="Basic and acidic residues" evidence="17">
    <location>
        <begin position="3941"/>
        <end position="3952"/>
    </location>
</feature>
<feature type="compositionally biased region" description="Polar residues" evidence="17">
    <location>
        <begin position="2360"/>
        <end position="2381"/>
    </location>
</feature>
<dbReference type="InterPro" id="IPR008984">
    <property type="entry name" value="SMAD_FHA_dom_sf"/>
</dbReference>
<dbReference type="PROSITE" id="PS50848">
    <property type="entry name" value="START"/>
    <property type="match status" value="1"/>
</dbReference>
<protein>
    <recommendedName>
        <fullName evidence="13">StAR-related lipid transfer protein 9</fullName>
    </recommendedName>
    <alternativeName>
        <fullName evidence="14">START domain-containing protein 9</fullName>
    </alternativeName>
</protein>
<name>A0A480L0V7_PIG</name>
<feature type="region of interest" description="Disordered" evidence="17">
    <location>
        <begin position="1241"/>
        <end position="1276"/>
    </location>
</feature>
<dbReference type="InterPro" id="IPR027417">
    <property type="entry name" value="P-loop_NTPase"/>
</dbReference>
<feature type="compositionally biased region" description="Polar residues" evidence="17">
    <location>
        <begin position="1166"/>
        <end position="1177"/>
    </location>
</feature>
<evidence type="ECO:0000256" key="17">
    <source>
        <dbReference type="SAM" id="MobiDB-lite"/>
    </source>
</evidence>
<feature type="compositionally biased region" description="Polar residues" evidence="17">
    <location>
        <begin position="3918"/>
        <end position="3940"/>
    </location>
</feature>
<dbReference type="Gene3D" id="3.30.530.20">
    <property type="match status" value="1"/>
</dbReference>
<feature type="region of interest" description="Disordered" evidence="17">
    <location>
        <begin position="963"/>
        <end position="987"/>
    </location>
</feature>
<keyword evidence="5 15" id="KW-0547">Nucleotide-binding</keyword>
<feature type="region of interest" description="Disordered" evidence="17">
    <location>
        <begin position="1162"/>
        <end position="1216"/>
    </location>
</feature>
<dbReference type="EMBL" id="DQIR01108355">
    <property type="protein sequence ID" value="HDA63831.1"/>
    <property type="molecule type" value="Transcribed_RNA"/>
</dbReference>
<feature type="compositionally biased region" description="Basic and acidic residues" evidence="17">
    <location>
        <begin position="1537"/>
        <end position="1565"/>
    </location>
</feature>
<feature type="compositionally biased region" description="Low complexity" evidence="17">
    <location>
        <begin position="3898"/>
        <end position="3917"/>
    </location>
</feature>
<evidence type="ECO:0000256" key="8">
    <source>
        <dbReference type="ARBA" id="ARBA00023175"/>
    </source>
</evidence>
<feature type="region of interest" description="Disordered" evidence="17">
    <location>
        <begin position="2133"/>
        <end position="2164"/>
    </location>
</feature>
<keyword evidence="4" id="KW-0597">Phosphoprotein</keyword>
<dbReference type="GO" id="GO:0008017">
    <property type="term" value="F:microtubule binding"/>
    <property type="evidence" value="ECO:0007669"/>
    <property type="project" value="InterPro"/>
</dbReference>
<dbReference type="GO" id="GO:0005634">
    <property type="term" value="C:nucleus"/>
    <property type="evidence" value="ECO:0007669"/>
    <property type="project" value="UniProtKB-SubCell"/>
</dbReference>
<evidence type="ECO:0000256" key="14">
    <source>
        <dbReference type="ARBA" id="ARBA00079037"/>
    </source>
</evidence>
<feature type="compositionally biased region" description="Polar residues" evidence="17">
    <location>
        <begin position="2664"/>
        <end position="2683"/>
    </location>
</feature>
<dbReference type="PRINTS" id="PR00380">
    <property type="entry name" value="KINESINHEAVY"/>
</dbReference>
<feature type="compositionally biased region" description="Low complexity" evidence="17">
    <location>
        <begin position="3829"/>
        <end position="3839"/>
    </location>
</feature>
<feature type="compositionally biased region" description="Polar residues" evidence="17">
    <location>
        <begin position="1775"/>
        <end position="1788"/>
    </location>
</feature>
<evidence type="ECO:0000256" key="15">
    <source>
        <dbReference type="PROSITE-ProRule" id="PRU00283"/>
    </source>
</evidence>
<dbReference type="InterPro" id="IPR019821">
    <property type="entry name" value="Kinesin_motor_CS"/>
</dbReference>
<accession>A0A480L0V7</accession>
<feature type="coiled-coil region" evidence="16">
    <location>
        <begin position="3846"/>
        <end position="3873"/>
    </location>
</feature>
<dbReference type="InterPro" id="IPR002913">
    <property type="entry name" value="START_lipid-bd_dom"/>
</dbReference>
<feature type="compositionally biased region" description="Polar residues" evidence="17">
    <location>
        <begin position="2503"/>
        <end position="2516"/>
    </location>
</feature>
<feature type="region of interest" description="Disordered" evidence="17">
    <location>
        <begin position="2409"/>
        <end position="2459"/>
    </location>
</feature>
<dbReference type="InterPro" id="IPR000253">
    <property type="entry name" value="FHA_dom"/>
</dbReference>
<evidence type="ECO:0000256" key="1">
    <source>
        <dbReference type="ARBA" id="ARBA00004114"/>
    </source>
</evidence>
<feature type="region of interest" description="Disordered" evidence="17">
    <location>
        <begin position="2874"/>
        <end position="2938"/>
    </location>
</feature>
<evidence type="ECO:0000259" key="18">
    <source>
        <dbReference type="PROSITE" id="PS50067"/>
    </source>
</evidence>
<evidence type="ECO:0000256" key="3">
    <source>
        <dbReference type="ARBA" id="ARBA00022490"/>
    </source>
</evidence>